<dbReference type="EMBL" id="HBEO01036646">
    <property type="protein sequence ID" value="CAD8510590.1"/>
    <property type="molecule type" value="Transcribed_RNA"/>
</dbReference>
<feature type="region of interest" description="Disordered" evidence="3">
    <location>
        <begin position="1"/>
        <end position="40"/>
    </location>
</feature>
<evidence type="ECO:0000256" key="1">
    <source>
        <dbReference type="ARBA" id="ARBA00022837"/>
    </source>
</evidence>
<feature type="domain" description="EF-hand" evidence="4">
    <location>
        <begin position="132"/>
        <end position="167"/>
    </location>
</feature>
<gene>
    <name evidence="5" type="ORF">HPHI1048_LOCUS24840</name>
</gene>
<dbReference type="SUPFAM" id="SSF47473">
    <property type="entry name" value="EF-hand"/>
    <property type="match status" value="1"/>
</dbReference>
<reference evidence="5" key="1">
    <citation type="submission" date="2021-01" db="EMBL/GenBank/DDBJ databases">
        <authorList>
            <person name="Corre E."/>
            <person name="Pelletier E."/>
            <person name="Niang G."/>
            <person name="Scheremetjew M."/>
            <person name="Finn R."/>
            <person name="Kale V."/>
            <person name="Holt S."/>
            <person name="Cochrane G."/>
            <person name="Meng A."/>
            <person name="Brown T."/>
            <person name="Cohen L."/>
        </authorList>
    </citation>
    <scope>NUCLEOTIDE SEQUENCE</scope>
    <source>
        <strain evidence="5">CCMP325</strain>
    </source>
</reference>
<proteinExistence type="predicted"/>
<dbReference type="GO" id="GO:0005509">
    <property type="term" value="F:calcium ion binding"/>
    <property type="evidence" value="ECO:0007669"/>
    <property type="project" value="InterPro"/>
</dbReference>
<dbReference type="InterPro" id="IPR011992">
    <property type="entry name" value="EF-hand-dom_pair"/>
</dbReference>
<dbReference type="AlphaFoldDB" id="A0A7S0NFV7"/>
<protein>
    <recommendedName>
        <fullName evidence="4">EF-hand domain-containing protein</fullName>
    </recommendedName>
</protein>
<dbReference type="PROSITE" id="PS00018">
    <property type="entry name" value="EF_HAND_1"/>
    <property type="match status" value="1"/>
</dbReference>
<accession>A0A7S0NFV7</accession>
<dbReference type="InterPro" id="IPR018247">
    <property type="entry name" value="EF_Hand_1_Ca_BS"/>
</dbReference>
<sequence>MSGAIMTRTEAEERVVVSRAQQEQESAKRREATANRDEEHRRKLVELHDKQEEEKLSVQLTAMQIAEAGRRRHISLQMKEQIRADREEQRGWFWEQEHLRVQIVEKHRKVQIAMKTKEKNRDKLQHEYLCATRKFRIKRIFHFFDHDRDKVISVQDLSTRLRQLDKTFRKKDACDMMEELWKHCQVCPGFQAARRHWIDYGIPKPSLTLGKFLEAAHPVFFGNESSVQLFSAEKEEKLLMKDDMKIDDYRLQLNQEAFFEMILTCLEVQHTANTEGLHRSMKTHRFYMPPLLVSIVEFLLHVEPCDLSVRSYDELEAELLSGTVTVEDGMTMLFRRCGVPARMDIGNLFGFDTLVDPSAGISFKNFLRAVLKARNGEFVGDNFMK</sequence>
<evidence type="ECO:0000256" key="3">
    <source>
        <dbReference type="SAM" id="MobiDB-lite"/>
    </source>
</evidence>
<dbReference type="InterPro" id="IPR002048">
    <property type="entry name" value="EF_hand_dom"/>
</dbReference>
<keyword evidence="1" id="KW-0106">Calcium</keyword>
<name>A0A7S0NFV7_9CRYP</name>
<dbReference type="Gene3D" id="1.10.238.10">
    <property type="entry name" value="EF-hand"/>
    <property type="match status" value="1"/>
</dbReference>
<organism evidence="5">
    <name type="scientific">Hanusia phi</name>
    <dbReference type="NCBI Taxonomy" id="3032"/>
    <lineage>
        <taxon>Eukaryota</taxon>
        <taxon>Cryptophyceae</taxon>
        <taxon>Pyrenomonadales</taxon>
        <taxon>Geminigeraceae</taxon>
        <taxon>Hanusia</taxon>
    </lineage>
</organism>
<evidence type="ECO:0000256" key="2">
    <source>
        <dbReference type="SAM" id="Coils"/>
    </source>
</evidence>
<evidence type="ECO:0000313" key="5">
    <source>
        <dbReference type="EMBL" id="CAD8510590.1"/>
    </source>
</evidence>
<dbReference type="PROSITE" id="PS50222">
    <property type="entry name" value="EF_HAND_2"/>
    <property type="match status" value="1"/>
</dbReference>
<keyword evidence="2" id="KW-0175">Coiled coil</keyword>
<feature type="coiled-coil region" evidence="2">
    <location>
        <begin position="107"/>
        <end position="134"/>
    </location>
</feature>
<feature type="compositionally biased region" description="Basic and acidic residues" evidence="3">
    <location>
        <begin position="25"/>
        <end position="40"/>
    </location>
</feature>
<evidence type="ECO:0000259" key="4">
    <source>
        <dbReference type="PROSITE" id="PS50222"/>
    </source>
</evidence>